<evidence type="ECO:0000259" key="5">
    <source>
        <dbReference type="Pfam" id="PF03016"/>
    </source>
</evidence>
<keyword evidence="3" id="KW-0812">Transmembrane</keyword>
<evidence type="ECO:0000256" key="4">
    <source>
        <dbReference type="ARBA" id="ARBA00023034"/>
    </source>
</evidence>
<evidence type="ECO:0000313" key="6">
    <source>
        <dbReference type="EnsemblPlants" id="Pp3c21_22580V3.2"/>
    </source>
</evidence>
<organism evidence="6 7">
    <name type="scientific">Physcomitrium patens</name>
    <name type="common">Spreading-leaved earth moss</name>
    <name type="synonym">Physcomitrella patens</name>
    <dbReference type="NCBI Taxonomy" id="3218"/>
    <lineage>
        <taxon>Eukaryota</taxon>
        <taxon>Viridiplantae</taxon>
        <taxon>Streptophyta</taxon>
        <taxon>Embryophyta</taxon>
        <taxon>Bryophyta</taxon>
        <taxon>Bryophytina</taxon>
        <taxon>Bryopsida</taxon>
        <taxon>Funariidae</taxon>
        <taxon>Funariales</taxon>
        <taxon>Funariaceae</taxon>
        <taxon>Physcomitrium</taxon>
    </lineage>
</organism>
<dbReference type="GO" id="GO:0000139">
    <property type="term" value="C:Golgi membrane"/>
    <property type="evidence" value="ECO:0007669"/>
    <property type="project" value="UniProtKB-SubCell"/>
</dbReference>
<dbReference type="Pfam" id="PF03016">
    <property type="entry name" value="Exostosin_GT47"/>
    <property type="match status" value="1"/>
</dbReference>
<accession>A0A7I4C730</accession>
<proteinExistence type="inferred from homology"/>
<comment type="similarity">
    <text evidence="2">Belongs to the glycosyltransferase 47 family.</text>
</comment>
<dbReference type="InterPro" id="IPR004263">
    <property type="entry name" value="Exostosin"/>
</dbReference>
<evidence type="ECO:0000256" key="1">
    <source>
        <dbReference type="ARBA" id="ARBA00004323"/>
    </source>
</evidence>
<dbReference type="PANTHER" id="PTHR11062:SF117">
    <property type="entry name" value="XYLOGLUCAN-SPECIFIC GALACTURONOSYLTRANSFERASE 1"/>
    <property type="match status" value="1"/>
</dbReference>
<dbReference type="EnsemblPlants" id="Pp3c21_22580V3.2">
    <property type="protein sequence ID" value="Pp3c21_22580V3.2"/>
    <property type="gene ID" value="Pp3c21_22580"/>
</dbReference>
<evidence type="ECO:0000256" key="2">
    <source>
        <dbReference type="ARBA" id="ARBA00010271"/>
    </source>
</evidence>
<dbReference type="Proteomes" id="UP000006727">
    <property type="component" value="Chromosome 21"/>
</dbReference>
<reference evidence="6" key="3">
    <citation type="submission" date="2020-12" db="UniProtKB">
        <authorList>
            <consortium name="EnsemblPlants"/>
        </authorList>
    </citation>
    <scope>IDENTIFICATION</scope>
</reference>
<dbReference type="InParanoid" id="A0A7I4C730"/>
<comment type="subcellular location">
    <subcellularLocation>
        <location evidence="1">Golgi apparatus membrane</location>
        <topology evidence="1">Single-pass type II membrane protein</topology>
    </subcellularLocation>
</comment>
<evidence type="ECO:0000256" key="3">
    <source>
        <dbReference type="ARBA" id="ARBA00022968"/>
    </source>
</evidence>
<name>A0A7I4C730_PHYPA</name>
<reference evidence="6 7" key="1">
    <citation type="journal article" date="2008" name="Science">
        <title>The Physcomitrella genome reveals evolutionary insights into the conquest of land by plants.</title>
        <authorList>
            <person name="Rensing S."/>
            <person name="Lang D."/>
            <person name="Zimmer A."/>
            <person name="Terry A."/>
            <person name="Salamov A."/>
            <person name="Shapiro H."/>
            <person name="Nishiyama T."/>
            <person name="Perroud P.-F."/>
            <person name="Lindquist E."/>
            <person name="Kamisugi Y."/>
            <person name="Tanahashi T."/>
            <person name="Sakakibara K."/>
            <person name="Fujita T."/>
            <person name="Oishi K."/>
            <person name="Shin-I T."/>
            <person name="Kuroki Y."/>
            <person name="Toyoda A."/>
            <person name="Suzuki Y."/>
            <person name="Hashimoto A."/>
            <person name="Yamaguchi K."/>
            <person name="Sugano A."/>
            <person name="Kohara Y."/>
            <person name="Fujiyama A."/>
            <person name="Anterola A."/>
            <person name="Aoki S."/>
            <person name="Ashton N."/>
            <person name="Barbazuk W.B."/>
            <person name="Barker E."/>
            <person name="Bennetzen J."/>
            <person name="Bezanilla M."/>
            <person name="Blankenship R."/>
            <person name="Cho S.H."/>
            <person name="Dutcher S."/>
            <person name="Estelle M."/>
            <person name="Fawcett J.A."/>
            <person name="Gundlach H."/>
            <person name="Hanada K."/>
            <person name="Heyl A."/>
            <person name="Hicks K.A."/>
            <person name="Hugh J."/>
            <person name="Lohr M."/>
            <person name="Mayer K."/>
            <person name="Melkozernov A."/>
            <person name="Murata T."/>
            <person name="Nelson D."/>
            <person name="Pils B."/>
            <person name="Prigge M."/>
            <person name="Reiss B."/>
            <person name="Renner T."/>
            <person name="Rombauts S."/>
            <person name="Rushton P."/>
            <person name="Sanderfoot A."/>
            <person name="Schween G."/>
            <person name="Shiu S.-H."/>
            <person name="Stueber K."/>
            <person name="Theodoulou F.L."/>
            <person name="Tu H."/>
            <person name="Van de Peer Y."/>
            <person name="Verrier P.J."/>
            <person name="Waters E."/>
            <person name="Wood A."/>
            <person name="Yang L."/>
            <person name="Cove D."/>
            <person name="Cuming A."/>
            <person name="Hasebe M."/>
            <person name="Lucas S."/>
            <person name="Mishler D.B."/>
            <person name="Reski R."/>
            <person name="Grigoriev I."/>
            <person name="Quatrano R.S."/>
            <person name="Boore J.L."/>
        </authorList>
    </citation>
    <scope>NUCLEOTIDE SEQUENCE [LARGE SCALE GENOMIC DNA]</scope>
    <source>
        <strain evidence="6 7">cv. Gransden 2004</strain>
    </source>
</reference>
<dbReference type="EMBL" id="ABEU02000021">
    <property type="status" value="NOT_ANNOTATED_CDS"/>
    <property type="molecule type" value="Genomic_DNA"/>
</dbReference>
<reference evidence="6 7" key="2">
    <citation type="journal article" date="2018" name="Plant J.">
        <title>The Physcomitrella patens chromosome-scale assembly reveals moss genome structure and evolution.</title>
        <authorList>
            <person name="Lang D."/>
            <person name="Ullrich K.K."/>
            <person name="Murat F."/>
            <person name="Fuchs J."/>
            <person name="Jenkins J."/>
            <person name="Haas F.B."/>
            <person name="Piednoel M."/>
            <person name="Gundlach H."/>
            <person name="Van Bel M."/>
            <person name="Meyberg R."/>
            <person name="Vives C."/>
            <person name="Morata J."/>
            <person name="Symeonidi A."/>
            <person name="Hiss M."/>
            <person name="Muchero W."/>
            <person name="Kamisugi Y."/>
            <person name="Saleh O."/>
            <person name="Blanc G."/>
            <person name="Decker E.L."/>
            <person name="van Gessel N."/>
            <person name="Grimwood J."/>
            <person name="Hayes R.D."/>
            <person name="Graham S.W."/>
            <person name="Gunter L.E."/>
            <person name="McDaniel S.F."/>
            <person name="Hoernstein S.N.W."/>
            <person name="Larsson A."/>
            <person name="Li F.W."/>
            <person name="Perroud P.F."/>
            <person name="Phillips J."/>
            <person name="Ranjan P."/>
            <person name="Rokshar D.S."/>
            <person name="Rothfels C.J."/>
            <person name="Schneider L."/>
            <person name="Shu S."/>
            <person name="Stevenson D.W."/>
            <person name="Thummler F."/>
            <person name="Tillich M."/>
            <person name="Villarreal Aguilar J.C."/>
            <person name="Widiez T."/>
            <person name="Wong G.K."/>
            <person name="Wymore A."/>
            <person name="Zhang Y."/>
            <person name="Zimmer A.D."/>
            <person name="Quatrano R.S."/>
            <person name="Mayer K.F.X."/>
            <person name="Goodstein D."/>
            <person name="Casacuberta J.M."/>
            <person name="Vandepoele K."/>
            <person name="Reski R."/>
            <person name="Cuming A.C."/>
            <person name="Tuskan G.A."/>
            <person name="Maumus F."/>
            <person name="Salse J."/>
            <person name="Schmutz J."/>
            <person name="Rensing S.A."/>
        </authorList>
    </citation>
    <scope>NUCLEOTIDE SEQUENCE [LARGE SCALE GENOMIC DNA]</scope>
    <source>
        <strain evidence="6 7">cv. Gransden 2004</strain>
    </source>
</reference>
<keyword evidence="7" id="KW-1185">Reference proteome</keyword>
<dbReference type="Gramene" id="Pp3c21_22580V3.2">
    <property type="protein sequence ID" value="Pp3c21_22580V3.2"/>
    <property type="gene ID" value="Pp3c21_22580"/>
</dbReference>
<feature type="domain" description="Exostosin GT47" evidence="5">
    <location>
        <begin position="45"/>
        <end position="135"/>
    </location>
</feature>
<dbReference type="InterPro" id="IPR040911">
    <property type="entry name" value="Exostosin_GT47"/>
</dbReference>
<keyword evidence="3" id="KW-0735">Signal-anchor</keyword>
<dbReference type="AlphaFoldDB" id="A0A7I4C730"/>
<sequence>MSSEKPPIENGKRLSFRMNKYSVAKIDTSLYQFQEELITLPQQFQLPQRCYTASAHRGCYFLECERHKSLLVFVKYKLIPAHVTKVFLTSHFCMQPPGDSPTRRSEFDSLVAGCIPVLFHPSTAYLQYPKHLPRNTTSPPQNRPRGAWRRYRTLQRHL</sequence>
<evidence type="ECO:0000313" key="7">
    <source>
        <dbReference type="Proteomes" id="UP000006727"/>
    </source>
</evidence>
<dbReference type="GO" id="GO:0016757">
    <property type="term" value="F:glycosyltransferase activity"/>
    <property type="evidence" value="ECO:0007669"/>
    <property type="project" value="InterPro"/>
</dbReference>
<dbReference type="PANTHER" id="PTHR11062">
    <property type="entry name" value="EXOSTOSIN HEPARAN SULFATE GLYCOSYLTRANSFERASE -RELATED"/>
    <property type="match status" value="1"/>
</dbReference>
<protein>
    <recommendedName>
        <fullName evidence="5">Exostosin GT47 domain-containing protein</fullName>
    </recommendedName>
</protein>
<keyword evidence="4" id="KW-0333">Golgi apparatus</keyword>